<proteinExistence type="predicted"/>
<evidence type="ECO:0000313" key="2">
    <source>
        <dbReference type="EMBL" id="OKO97326.1"/>
    </source>
</evidence>
<comment type="caution">
    <text evidence="2">The sequence shown here is derived from an EMBL/GenBank/DDBJ whole genome shotgun (WGS) entry which is preliminary data.</text>
</comment>
<evidence type="ECO:0000313" key="3">
    <source>
        <dbReference type="Proteomes" id="UP000186955"/>
    </source>
</evidence>
<organism evidence="2 3">
    <name type="scientific">Penicillium subrubescens</name>
    <dbReference type="NCBI Taxonomy" id="1316194"/>
    <lineage>
        <taxon>Eukaryota</taxon>
        <taxon>Fungi</taxon>
        <taxon>Dikarya</taxon>
        <taxon>Ascomycota</taxon>
        <taxon>Pezizomycotina</taxon>
        <taxon>Eurotiomycetes</taxon>
        <taxon>Eurotiomycetidae</taxon>
        <taxon>Eurotiales</taxon>
        <taxon>Aspergillaceae</taxon>
        <taxon>Penicillium</taxon>
    </lineage>
</organism>
<sequence>MYFDVRSMDTPTKGEMAEPPSSPDPGISQFVDEPSTPSQVHDDLALAAESQRDDSIAQPLPKTEVATVRLELIEKFEQILAKTSLSHEGKVIKPEMPNEDTSVKSEMPDMDMGVKSEIPNQDTSIKPEIKEDPFGQPVADNSSPGPDMHDQVKLDPFTLPESALEASSSIQSRMNQWANSPSPSQPVQTQFRITRSMTKAKSLTSTHRTLRLHEYSLSGTGQAHTPFGIIEPLETAQEDYGNEKARCPTSGGASDLSDVEFTLARPASSAAGSRKRRRPILPADKGLLGGKK</sequence>
<dbReference type="AlphaFoldDB" id="A0A1Q5TAQ2"/>
<name>A0A1Q5TAQ2_9EURO</name>
<reference evidence="2 3" key="1">
    <citation type="submission" date="2016-10" db="EMBL/GenBank/DDBJ databases">
        <title>Genome sequence of the ascomycete fungus Penicillium subrubescens.</title>
        <authorList>
            <person name="De Vries R.P."/>
            <person name="Peng M."/>
            <person name="Dilokpimol A."/>
            <person name="Hilden K."/>
            <person name="Makela M.R."/>
            <person name="Grigoriev I."/>
            <person name="Riley R."/>
            <person name="Granchi Z."/>
        </authorList>
    </citation>
    <scope>NUCLEOTIDE SEQUENCE [LARGE SCALE GENOMIC DNA]</scope>
    <source>
        <strain evidence="2 3">CBS 132785</strain>
    </source>
</reference>
<dbReference type="Proteomes" id="UP000186955">
    <property type="component" value="Unassembled WGS sequence"/>
</dbReference>
<accession>A0A1Q5TAQ2</accession>
<feature type="region of interest" description="Disordered" evidence="1">
    <location>
        <begin position="90"/>
        <end position="189"/>
    </location>
</feature>
<gene>
    <name evidence="2" type="ORF">PENSUB_10120</name>
</gene>
<feature type="region of interest" description="Disordered" evidence="1">
    <location>
        <begin position="1"/>
        <end position="40"/>
    </location>
</feature>
<feature type="compositionally biased region" description="Polar residues" evidence="1">
    <location>
        <begin position="165"/>
        <end position="189"/>
    </location>
</feature>
<evidence type="ECO:0000256" key="1">
    <source>
        <dbReference type="SAM" id="MobiDB-lite"/>
    </source>
</evidence>
<feature type="region of interest" description="Disordered" evidence="1">
    <location>
        <begin position="266"/>
        <end position="292"/>
    </location>
</feature>
<keyword evidence="3" id="KW-1185">Reference proteome</keyword>
<protein>
    <submittedName>
        <fullName evidence="2">Uncharacterized protein</fullName>
    </submittedName>
</protein>
<dbReference type="EMBL" id="MNBE01000695">
    <property type="protein sequence ID" value="OKO97326.1"/>
    <property type="molecule type" value="Genomic_DNA"/>
</dbReference>